<evidence type="ECO:0000313" key="2">
    <source>
        <dbReference type="EMBL" id="MBB6253891.1"/>
    </source>
</evidence>
<evidence type="ECO:0000313" key="3">
    <source>
        <dbReference type="Proteomes" id="UP000539175"/>
    </source>
</evidence>
<feature type="chain" id="PRO_5030686875" description="Lipoprotein" evidence="1">
    <location>
        <begin position="34"/>
        <end position="264"/>
    </location>
</feature>
<dbReference type="AlphaFoldDB" id="A0A7X0EG96"/>
<dbReference type="RefSeq" id="WP_184805376.1">
    <property type="nucleotide sequence ID" value="NZ_JACIIZ010000014.1"/>
</dbReference>
<dbReference type="EMBL" id="JACIIZ010000014">
    <property type="protein sequence ID" value="MBB6253891.1"/>
    <property type="molecule type" value="Genomic_DNA"/>
</dbReference>
<comment type="caution">
    <text evidence="2">The sequence shown here is derived from an EMBL/GenBank/DDBJ whole genome shotgun (WGS) entry which is preliminary data.</text>
</comment>
<name>A0A7X0EG96_9PROT</name>
<protein>
    <recommendedName>
        <fullName evidence="4">Lipoprotein</fullName>
    </recommendedName>
</protein>
<proteinExistence type="predicted"/>
<accession>A0A7X0EG96</accession>
<sequence length="264" mass="28222">MMNRPQLRTPVFSRPPFLLRALRAAALWGPMAAAGLLSGCAERPVATSFLTAPQYKMETAAHWVLVAKDVSSAVSAYLQEQTGQKPPVQVYLTRHGDTLFADAFQQAVTTAFVQNGHAVAMEPKPDVVMVAIDVLPMAHPRIYGANHSVPGPLTALGAGVAVGRLMWDAVPWGITAAAAGLALDTARATVDETNTELMLTVSISRDGYFIYRSQAVYYVDDDALAEYLGGPGPGPGASGRYRSFNDVPEGNIGLDLAHKPYVIR</sequence>
<keyword evidence="1" id="KW-0732">Signal</keyword>
<gene>
    <name evidence="2" type="ORF">FHS74_004467</name>
</gene>
<feature type="signal peptide" evidence="1">
    <location>
        <begin position="1"/>
        <end position="33"/>
    </location>
</feature>
<dbReference type="Proteomes" id="UP000539175">
    <property type="component" value="Unassembled WGS sequence"/>
</dbReference>
<keyword evidence="3" id="KW-1185">Reference proteome</keyword>
<reference evidence="2 3" key="1">
    <citation type="submission" date="2020-08" db="EMBL/GenBank/DDBJ databases">
        <title>Genomic Encyclopedia of Type Strains, Phase IV (KMG-IV): sequencing the most valuable type-strain genomes for metagenomic binning, comparative biology and taxonomic classification.</title>
        <authorList>
            <person name="Goeker M."/>
        </authorList>
    </citation>
    <scope>NUCLEOTIDE SEQUENCE [LARGE SCALE GENOMIC DNA]</scope>
    <source>
        <strain evidence="2 3">DSM 22198</strain>
    </source>
</reference>
<evidence type="ECO:0008006" key="4">
    <source>
        <dbReference type="Google" id="ProtNLM"/>
    </source>
</evidence>
<organism evidence="2 3">
    <name type="scientific">Nitrospirillum iridis</name>
    <dbReference type="NCBI Taxonomy" id="765888"/>
    <lineage>
        <taxon>Bacteria</taxon>
        <taxon>Pseudomonadati</taxon>
        <taxon>Pseudomonadota</taxon>
        <taxon>Alphaproteobacteria</taxon>
        <taxon>Rhodospirillales</taxon>
        <taxon>Azospirillaceae</taxon>
        <taxon>Nitrospirillum</taxon>
    </lineage>
</organism>
<evidence type="ECO:0000256" key="1">
    <source>
        <dbReference type="SAM" id="SignalP"/>
    </source>
</evidence>